<gene>
    <name evidence="3" type="ORF">VXJ25_09545</name>
</gene>
<evidence type="ECO:0000256" key="2">
    <source>
        <dbReference type="SAM" id="MobiDB-lite"/>
    </source>
</evidence>
<reference evidence="3 4" key="1">
    <citation type="submission" date="2024-01" db="EMBL/GenBank/DDBJ databases">
        <title>Description of Olsenella sp. nov., isolated from pig feces.</title>
        <authorList>
            <person name="Chang Y.-H."/>
        </authorList>
    </citation>
    <scope>NUCLEOTIDE SEQUENCE [LARGE SCALE GENOMIC DNA]</scope>
    <source>
        <strain evidence="3 4">YH-ols2223</strain>
    </source>
</reference>
<proteinExistence type="inferred from homology"/>
<comment type="similarity">
    <text evidence="1">Belongs to the UPF0246 family.</text>
</comment>
<dbReference type="HAMAP" id="MF_00652">
    <property type="entry name" value="UPF0246"/>
    <property type="match status" value="1"/>
</dbReference>
<name>A0ABU7RC84_9ACTN</name>
<protein>
    <recommendedName>
        <fullName evidence="1">UPF0246 protein VXJ25_09545</fullName>
    </recommendedName>
</protein>
<sequence length="276" mass="30181">MSFSLIVSPAKRMEVVDGPPHASSQPRFREEAARLAHAMRELGYDGCKRLWRCSDELARLNYDRLLAEDPADADDPTTTAAVVAYRGIQYQHLAPAVMDERELDYLGRHLRILSGLYGVLRPFDGVVPYRLEMQAKLAVDGAKDLYAFWGDRIVRALAEESDTIVNLASVEYAKAVTRHVGPRARGGSQVGRGPGAGSSLGAGGSPRVLTCLFGEPLEDGRLRQRATEAKAARGTFVRWCAEQGVEDVGDLAGFAERGYRLDEGRSDEGTLVFARA</sequence>
<dbReference type="InterPro" id="IPR005583">
    <property type="entry name" value="YaaA"/>
</dbReference>
<evidence type="ECO:0000313" key="3">
    <source>
        <dbReference type="EMBL" id="MEE6148220.1"/>
    </source>
</evidence>
<accession>A0ABU7RC84</accession>
<dbReference type="EMBL" id="JAZGJQ010000016">
    <property type="protein sequence ID" value="MEE6148220.1"/>
    <property type="molecule type" value="Genomic_DNA"/>
</dbReference>
<evidence type="ECO:0000313" key="4">
    <source>
        <dbReference type="Proteomes" id="UP001332931"/>
    </source>
</evidence>
<dbReference type="Proteomes" id="UP001332931">
    <property type="component" value="Unassembled WGS sequence"/>
</dbReference>
<feature type="compositionally biased region" description="Gly residues" evidence="2">
    <location>
        <begin position="188"/>
        <end position="202"/>
    </location>
</feature>
<dbReference type="Pfam" id="PF03883">
    <property type="entry name" value="H2O2_YaaD"/>
    <property type="match status" value="1"/>
</dbReference>
<dbReference type="PANTHER" id="PTHR30283:SF4">
    <property type="entry name" value="PEROXIDE STRESS RESISTANCE PROTEIN YAAA"/>
    <property type="match status" value="1"/>
</dbReference>
<keyword evidence="4" id="KW-1185">Reference proteome</keyword>
<dbReference type="PANTHER" id="PTHR30283">
    <property type="entry name" value="PEROXIDE STRESS RESPONSE PROTEIN YAAA"/>
    <property type="match status" value="1"/>
</dbReference>
<dbReference type="RefSeq" id="WP_330958988.1">
    <property type="nucleotide sequence ID" value="NZ_JAZGJQ010000016.1"/>
</dbReference>
<comment type="caution">
    <text evidence="3">The sequence shown here is derived from an EMBL/GenBank/DDBJ whole genome shotgun (WGS) entry which is preliminary data.</text>
</comment>
<feature type="region of interest" description="Disordered" evidence="2">
    <location>
        <begin position="182"/>
        <end position="202"/>
    </location>
</feature>
<organism evidence="3 4">
    <name type="scientific">Olsenella absiana</name>
    <dbReference type="NCBI Taxonomy" id="3115222"/>
    <lineage>
        <taxon>Bacteria</taxon>
        <taxon>Bacillati</taxon>
        <taxon>Actinomycetota</taxon>
        <taxon>Coriobacteriia</taxon>
        <taxon>Coriobacteriales</taxon>
        <taxon>Atopobiaceae</taxon>
        <taxon>Olsenella</taxon>
    </lineage>
</organism>
<evidence type="ECO:0000256" key="1">
    <source>
        <dbReference type="HAMAP-Rule" id="MF_00652"/>
    </source>
</evidence>